<dbReference type="InterPro" id="IPR009008">
    <property type="entry name" value="Val/Leu/Ile-tRNA-synth_edit"/>
</dbReference>
<dbReference type="PANTHER" id="PTHR11946">
    <property type="entry name" value="VALYL-TRNA SYNTHETASES"/>
    <property type="match status" value="1"/>
</dbReference>
<dbReference type="Pfam" id="PF08264">
    <property type="entry name" value="Anticodon_1"/>
    <property type="match status" value="1"/>
</dbReference>
<dbReference type="PROSITE" id="PS00178">
    <property type="entry name" value="AA_TRNA_LIGASE_I"/>
    <property type="match status" value="1"/>
</dbReference>
<dbReference type="PANTHER" id="PTHR11946:SF93">
    <property type="entry name" value="VALINE--TRNA LIGASE, CHLOROPLASTIC_MITOCHONDRIAL 2"/>
    <property type="match status" value="1"/>
</dbReference>
<accession>A0A2P2E2S0</accession>
<keyword evidence="2 10" id="KW-0436">Ligase</keyword>
<dbReference type="FunFam" id="1.10.287.380:FF:000001">
    <property type="entry name" value="Valine--tRNA ligase"/>
    <property type="match status" value="1"/>
</dbReference>
<evidence type="ECO:0000256" key="6">
    <source>
        <dbReference type="ARBA" id="ARBA00023054"/>
    </source>
</evidence>
<evidence type="ECO:0000256" key="8">
    <source>
        <dbReference type="ARBA" id="ARBA00047552"/>
    </source>
</evidence>
<dbReference type="RefSeq" id="WP_108977465.1">
    <property type="nucleotide sequence ID" value="NZ_BFBB01000008.1"/>
</dbReference>
<dbReference type="GO" id="GO:0005524">
    <property type="term" value="F:ATP binding"/>
    <property type="evidence" value="ECO:0007669"/>
    <property type="project" value="UniProtKB-UniRule"/>
</dbReference>
<dbReference type="Gene3D" id="3.90.740.10">
    <property type="entry name" value="Valyl/Leucyl/Isoleucyl-tRNA synthetase, editing domain"/>
    <property type="match status" value="1"/>
</dbReference>
<dbReference type="AlphaFoldDB" id="A0A2P2E2S0"/>
<dbReference type="InterPro" id="IPR013155">
    <property type="entry name" value="M/V/L/I-tRNA-synth_anticd-bd"/>
</dbReference>
<dbReference type="Gene3D" id="3.40.50.620">
    <property type="entry name" value="HUPs"/>
    <property type="match status" value="2"/>
</dbReference>
<keyword evidence="6 10" id="KW-0175">Coiled coil</keyword>
<dbReference type="HAMAP" id="MF_02004">
    <property type="entry name" value="Val_tRNA_synth_type1"/>
    <property type="match status" value="1"/>
</dbReference>
<dbReference type="InterPro" id="IPR014729">
    <property type="entry name" value="Rossmann-like_a/b/a_fold"/>
</dbReference>
<comment type="domain">
    <text evidence="10">ValRS has two distinct active sites: one for aminoacylation and one for editing. The misactivated threonine is translocated from the active site to the editing site.</text>
</comment>
<comment type="subunit">
    <text evidence="10">Monomer.</text>
</comment>
<evidence type="ECO:0000256" key="9">
    <source>
        <dbReference type="ARBA" id="ARBA00060830"/>
    </source>
</evidence>
<keyword evidence="4 10" id="KW-0067">ATP-binding</keyword>
<evidence type="ECO:0000256" key="4">
    <source>
        <dbReference type="ARBA" id="ARBA00022840"/>
    </source>
</evidence>
<dbReference type="SUPFAM" id="SSF52374">
    <property type="entry name" value="Nucleotidylyl transferase"/>
    <property type="match status" value="1"/>
</dbReference>
<dbReference type="GO" id="GO:0006438">
    <property type="term" value="P:valyl-tRNA aminoacylation"/>
    <property type="evidence" value="ECO:0007669"/>
    <property type="project" value="UniProtKB-UniRule"/>
</dbReference>
<evidence type="ECO:0000256" key="3">
    <source>
        <dbReference type="ARBA" id="ARBA00022741"/>
    </source>
</evidence>
<dbReference type="Pfam" id="PF10458">
    <property type="entry name" value="Val_tRNA-synt_C"/>
    <property type="match status" value="1"/>
</dbReference>
<evidence type="ECO:0000259" key="13">
    <source>
        <dbReference type="Pfam" id="PF10458"/>
    </source>
</evidence>
<dbReference type="InterPro" id="IPR019499">
    <property type="entry name" value="Val-tRNA_synth_tRNA-bd"/>
</dbReference>
<dbReference type="CDD" id="cd00817">
    <property type="entry name" value="ValRS_core"/>
    <property type="match status" value="1"/>
</dbReference>
<dbReference type="SUPFAM" id="SSF50677">
    <property type="entry name" value="ValRS/IleRS/LeuRS editing domain"/>
    <property type="match status" value="1"/>
</dbReference>
<gene>
    <name evidence="10 14" type="primary">valS</name>
    <name evidence="14" type="ORF">LPTSP4_26470</name>
</gene>
<feature type="domain" description="Valyl-tRNA synthetase tRNA-binding arm" evidence="13">
    <location>
        <begin position="830"/>
        <end position="894"/>
    </location>
</feature>
<dbReference type="NCBIfam" id="NF004349">
    <property type="entry name" value="PRK05729.1"/>
    <property type="match status" value="1"/>
</dbReference>
<keyword evidence="7 10" id="KW-0030">Aminoacyl-tRNA synthetase</keyword>
<feature type="domain" description="Aminoacyl-tRNA synthetase class Ia" evidence="11">
    <location>
        <begin position="17"/>
        <end position="580"/>
    </location>
</feature>
<keyword evidence="1 10" id="KW-0963">Cytoplasm</keyword>
<dbReference type="InterPro" id="IPR009080">
    <property type="entry name" value="tRNAsynth_Ia_anticodon-bd"/>
</dbReference>
<dbReference type="InterPro" id="IPR010978">
    <property type="entry name" value="tRNA-bd_arm"/>
</dbReference>
<dbReference type="InterPro" id="IPR037118">
    <property type="entry name" value="Val-tRNA_synth_C_sf"/>
</dbReference>
<sequence length="896" mass="103419">MNRQLSDRYEPESVESKWIQKWEDDKVFQKNPSGRETFSIVIPPPNVTGNLHIGHALEHTIIDIIVRLERKKGKDVVWVPGMDHAGIATQMVVEKELLKEGKKKTDFTRQEFEKKIWEWKEKSGGMITRQQRLLGESVDWSRERFTMDEGLSNAVIKVFKKLYEDGLIYRGERIINWCPVTKTAISDIEVEYKEKQGKLYHIKYPLTSALASGKSIQNLSKEEYIVVATTRPETMFGDVAVCAHPEDTRYSGLKGKFVTLPLVNKEIPVLFDAFVDKEFGSGLVKITPAHDPNDFEAGNRLGLTPLLIMNLDGSLNANAGKYAGMDRFEARKKVVEDLETLGYIEKIENHTHSVGHNQRGGAVIEPLLSTQWFVKIKALAEPAIDVVRSGKIVFQPKMWEKTYFEWMENIKDWCISRQLWWGHRIPAYYAPDGTMVVAESLQEAIQLFSKQGISVKEEEIRQDEDVLDTWFSSGLWPFTVFGWPEKTEDLKKYYPTSILVTGFDIIFFWVARMIMSGLKFMGDVPFKKVLIHGLVRDKDGKKFSKSMGNVIDPLDMMKKYGTDSFRFFLAAVLPEGKDILFDESRLDGYRSFCNKIWNSSRFIFMNLPENFQIKPLNLEQLEETDLWILHEFDKTLQSFERAYADYHFFEMANLIYDFIWGSFCDWYLELSKARVYGNVSESSQENARQVLVNVLTKSLGLLHPFMPFLTEEIHAMLSPDYLSLTALPTAYGISFDHPSVKRMLVVKEIVTKVRNMRAELGVKPEKKCKIILKFNDSALQNTMEKEMKSILQLTKAETIEFLPEYTLNNTDSVGAFSLGEIVLPLEGIFDFEKEKQRLEKEKKQIQGEMEKLESKINNPAFVEKAKPEVVEKEKEKYATWKEKLESINRALEKIET</sequence>
<comment type="similarity">
    <text evidence="9 10">Belongs to the class-I aminoacyl-tRNA synthetase family. ValS type 1 subfamily.</text>
</comment>
<keyword evidence="3 10" id="KW-0547">Nucleotide-binding</keyword>
<feature type="short sequence motif" description="'HIGH' region" evidence="10">
    <location>
        <begin position="45"/>
        <end position="55"/>
    </location>
</feature>
<comment type="subcellular location">
    <subcellularLocation>
        <location evidence="10">Cytoplasm</location>
    </subcellularLocation>
</comment>
<feature type="domain" description="Methionyl/Valyl/Leucyl/Isoleucyl-tRNA synthetase anticodon-binding" evidence="12">
    <location>
        <begin position="625"/>
        <end position="771"/>
    </location>
</feature>
<evidence type="ECO:0000256" key="10">
    <source>
        <dbReference type="HAMAP-Rule" id="MF_02004"/>
    </source>
</evidence>
<dbReference type="InterPro" id="IPR033705">
    <property type="entry name" value="Anticodon_Ia_Val"/>
</dbReference>
<comment type="function">
    <text evidence="10">Catalyzes the attachment of valine to tRNA(Val). As ValRS can inadvertently accommodate and process structurally similar amino acids such as threonine, to avoid such errors, it has a 'posttransfer' editing activity that hydrolyzes mischarged Thr-tRNA(Val) in a tRNA-dependent manner.</text>
</comment>
<evidence type="ECO:0000313" key="15">
    <source>
        <dbReference type="Proteomes" id="UP000245133"/>
    </source>
</evidence>
<dbReference type="Proteomes" id="UP000245133">
    <property type="component" value="Unassembled WGS sequence"/>
</dbReference>
<dbReference type="GO" id="GO:0005829">
    <property type="term" value="C:cytosol"/>
    <property type="evidence" value="ECO:0007669"/>
    <property type="project" value="TreeGrafter"/>
</dbReference>
<dbReference type="FunFam" id="3.40.50.620:FF:000020">
    <property type="entry name" value="Valine--tRNA ligase, mitochondrial"/>
    <property type="match status" value="1"/>
</dbReference>
<dbReference type="SUPFAM" id="SSF46589">
    <property type="entry name" value="tRNA-binding arm"/>
    <property type="match status" value="1"/>
</dbReference>
<proteinExistence type="inferred from homology"/>
<comment type="domain">
    <text evidence="10">The C-terminal coiled-coil domain is crucial for aminoacylation activity.</text>
</comment>
<evidence type="ECO:0000256" key="7">
    <source>
        <dbReference type="ARBA" id="ARBA00023146"/>
    </source>
</evidence>
<keyword evidence="5 10" id="KW-0648">Protein biosynthesis</keyword>
<dbReference type="GO" id="GO:0004832">
    <property type="term" value="F:valine-tRNA ligase activity"/>
    <property type="evidence" value="ECO:0007669"/>
    <property type="project" value="UniProtKB-UniRule"/>
</dbReference>
<dbReference type="Pfam" id="PF00133">
    <property type="entry name" value="tRNA-synt_1"/>
    <property type="match status" value="1"/>
</dbReference>
<dbReference type="PRINTS" id="PR00986">
    <property type="entry name" value="TRNASYNTHVAL"/>
</dbReference>
<protein>
    <recommendedName>
        <fullName evidence="10">Valine--tRNA ligase</fullName>
        <ecNumber evidence="10">6.1.1.9</ecNumber>
    </recommendedName>
    <alternativeName>
        <fullName evidence="10">Valyl-tRNA synthetase</fullName>
        <shortName evidence="10">ValRS</shortName>
    </alternativeName>
</protein>
<dbReference type="InterPro" id="IPR002300">
    <property type="entry name" value="aa-tRNA-synth_Ia"/>
</dbReference>
<dbReference type="EMBL" id="BFBB01000008">
    <property type="protein sequence ID" value="GBF51116.1"/>
    <property type="molecule type" value="Genomic_DNA"/>
</dbReference>
<dbReference type="SUPFAM" id="SSF47323">
    <property type="entry name" value="Anticodon-binding domain of a subclass of class I aminoacyl-tRNA synthetases"/>
    <property type="match status" value="1"/>
</dbReference>
<dbReference type="FunFam" id="3.40.50.620:FF:000098">
    <property type="entry name" value="Valine--tRNA ligase"/>
    <property type="match status" value="1"/>
</dbReference>
<dbReference type="CDD" id="cd07962">
    <property type="entry name" value="Anticodon_Ia_Val"/>
    <property type="match status" value="1"/>
</dbReference>
<reference evidence="14 15" key="1">
    <citation type="submission" date="2018-02" db="EMBL/GenBank/DDBJ databases">
        <title>Novel Leptospira species isolated from soil and water in Japan.</title>
        <authorList>
            <person name="Nakao R."/>
            <person name="Masuzawa T."/>
        </authorList>
    </citation>
    <scope>NUCLEOTIDE SEQUENCE [LARGE SCALE GENOMIC DNA]</scope>
    <source>
        <strain evidence="14 15">YH101</strain>
    </source>
</reference>
<dbReference type="EC" id="6.1.1.9" evidence="10"/>
<dbReference type="InterPro" id="IPR002303">
    <property type="entry name" value="Valyl-tRNA_ligase"/>
</dbReference>
<feature type="binding site" evidence="10">
    <location>
        <position position="545"/>
    </location>
    <ligand>
        <name>ATP</name>
        <dbReference type="ChEBI" id="CHEBI:30616"/>
    </ligand>
</feature>
<dbReference type="NCBIfam" id="TIGR00422">
    <property type="entry name" value="valS"/>
    <property type="match status" value="1"/>
</dbReference>
<feature type="short sequence motif" description="'KMSKS' region" evidence="10">
    <location>
        <begin position="542"/>
        <end position="546"/>
    </location>
</feature>
<evidence type="ECO:0000256" key="2">
    <source>
        <dbReference type="ARBA" id="ARBA00022598"/>
    </source>
</evidence>
<evidence type="ECO:0000256" key="5">
    <source>
        <dbReference type="ARBA" id="ARBA00022917"/>
    </source>
</evidence>
<evidence type="ECO:0000259" key="11">
    <source>
        <dbReference type="Pfam" id="PF00133"/>
    </source>
</evidence>
<dbReference type="GO" id="GO:0002161">
    <property type="term" value="F:aminoacyl-tRNA deacylase activity"/>
    <property type="evidence" value="ECO:0007669"/>
    <property type="project" value="InterPro"/>
</dbReference>
<comment type="catalytic activity">
    <reaction evidence="8 10">
        <text>tRNA(Val) + L-valine + ATP = L-valyl-tRNA(Val) + AMP + diphosphate</text>
        <dbReference type="Rhea" id="RHEA:10704"/>
        <dbReference type="Rhea" id="RHEA-COMP:9672"/>
        <dbReference type="Rhea" id="RHEA-COMP:9708"/>
        <dbReference type="ChEBI" id="CHEBI:30616"/>
        <dbReference type="ChEBI" id="CHEBI:33019"/>
        <dbReference type="ChEBI" id="CHEBI:57762"/>
        <dbReference type="ChEBI" id="CHEBI:78442"/>
        <dbReference type="ChEBI" id="CHEBI:78537"/>
        <dbReference type="ChEBI" id="CHEBI:456215"/>
        <dbReference type="EC" id="6.1.1.9"/>
    </reaction>
</comment>
<dbReference type="Gene3D" id="1.10.730.10">
    <property type="entry name" value="Isoleucyl-tRNA Synthetase, Domain 1"/>
    <property type="match status" value="1"/>
</dbReference>
<comment type="caution">
    <text evidence="14">The sequence shown here is derived from an EMBL/GenBank/DDBJ whole genome shotgun (WGS) entry which is preliminary data.</text>
</comment>
<dbReference type="InterPro" id="IPR001412">
    <property type="entry name" value="aa-tRNA-synth_I_CS"/>
</dbReference>
<organism evidence="14 15">
    <name type="scientific">Leptospira ryugenii</name>
    <dbReference type="NCBI Taxonomy" id="1917863"/>
    <lineage>
        <taxon>Bacteria</taxon>
        <taxon>Pseudomonadati</taxon>
        <taxon>Spirochaetota</taxon>
        <taxon>Spirochaetia</taxon>
        <taxon>Leptospirales</taxon>
        <taxon>Leptospiraceae</taxon>
        <taxon>Leptospira</taxon>
    </lineage>
</organism>
<evidence type="ECO:0000256" key="1">
    <source>
        <dbReference type="ARBA" id="ARBA00022490"/>
    </source>
</evidence>
<evidence type="ECO:0000259" key="12">
    <source>
        <dbReference type="Pfam" id="PF08264"/>
    </source>
</evidence>
<keyword evidence="15" id="KW-1185">Reference proteome</keyword>
<feature type="coiled-coil region" evidence="10">
    <location>
        <begin position="828"/>
        <end position="890"/>
    </location>
</feature>
<name>A0A2P2E2S0_9LEPT</name>
<dbReference type="OrthoDB" id="9810365at2"/>
<dbReference type="Gene3D" id="1.10.287.380">
    <property type="entry name" value="Valyl-tRNA synthetase, C-terminal domain"/>
    <property type="match status" value="1"/>
</dbReference>
<evidence type="ECO:0000313" key="14">
    <source>
        <dbReference type="EMBL" id="GBF51116.1"/>
    </source>
</evidence>